<dbReference type="NCBIfam" id="NF003974">
    <property type="entry name" value="PRK05467.1-3"/>
    <property type="match status" value="1"/>
</dbReference>
<protein>
    <submittedName>
        <fullName evidence="9">Fe2+-dependent dioxygenase</fullName>
    </submittedName>
</protein>
<dbReference type="Gene3D" id="4.10.860.20">
    <property type="entry name" value="Rabenosyn, Rab binding domain"/>
    <property type="match status" value="1"/>
</dbReference>
<evidence type="ECO:0000259" key="8">
    <source>
        <dbReference type="PROSITE" id="PS51471"/>
    </source>
</evidence>
<evidence type="ECO:0000256" key="7">
    <source>
        <dbReference type="HAMAP-Rule" id="MF_00657"/>
    </source>
</evidence>
<dbReference type="GO" id="GO:0006974">
    <property type="term" value="P:DNA damage response"/>
    <property type="evidence" value="ECO:0007669"/>
    <property type="project" value="TreeGrafter"/>
</dbReference>
<dbReference type="PANTHER" id="PTHR41536:SF1">
    <property type="entry name" value="PKHD-TYPE HYDROXYLASE YBIX"/>
    <property type="match status" value="1"/>
</dbReference>
<comment type="cofactor">
    <cofactor evidence="7">
        <name>Fe(2+)</name>
        <dbReference type="ChEBI" id="CHEBI:29033"/>
    </cofactor>
    <text evidence="7">Binds 1 Fe(2+) ion per subunit.</text>
</comment>
<dbReference type="Pfam" id="PF13640">
    <property type="entry name" value="2OG-FeII_Oxy_3"/>
    <property type="match status" value="1"/>
</dbReference>
<keyword evidence="4 7" id="KW-0223">Dioxygenase</keyword>
<feature type="domain" description="Fe2OG dioxygenase" evidence="8">
    <location>
        <begin position="78"/>
        <end position="178"/>
    </location>
</feature>
<evidence type="ECO:0000256" key="4">
    <source>
        <dbReference type="ARBA" id="ARBA00022964"/>
    </source>
</evidence>
<gene>
    <name evidence="9" type="ORF">QJT80_07950</name>
</gene>
<organism evidence="9">
    <name type="scientific">Candidatus Thiocaldithrix dubininis</name>
    <dbReference type="NCBI Taxonomy" id="3080823"/>
    <lineage>
        <taxon>Bacteria</taxon>
        <taxon>Pseudomonadati</taxon>
        <taxon>Pseudomonadota</taxon>
        <taxon>Gammaproteobacteria</taxon>
        <taxon>Thiotrichales</taxon>
        <taxon>Thiotrichaceae</taxon>
        <taxon>Candidatus Thiocaldithrix</taxon>
    </lineage>
</organism>
<dbReference type="EMBL" id="CP124755">
    <property type="protein sequence ID" value="WGZ89444.1"/>
    <property type="molecule type" value="Genomic_DNA"/>
</dbReference>
<dbReference type="GO" id="GO:0005506">
    <property type="term" value="F:iron ion binding"/>
    <property type="evidence" value="ECO:0007669"/>
    <property type="project" value="UniProtKB-UniRule"/>
</dbReference>
<evidence type="ECO:0000256" key="6">
    <source>
        <dbReference type="ARBA" id="ARBA00023004"/>
    </source>
</evidence>
<evidence type="ECO:0000256" key="1">
    <source>
        <dbReference type="ARBA" id="ARBA00001961"/>
    </source>
</evidence>
<dbReference type="InterPro" id="IPR044862">
    <property type="entry name" value="Pro_4_hyd_alph_FE2OG_OXY"/>
</dbReference>
<dbReference type="Pfam" id="PF18331">
    <property type="entry name" value="PKHD_C"/>
    <property type="match status" value="1"/>
</dbReference>
<keyword evidence="3 7" id="KW-0847">Vitamin C</keyword>
<feature type="binding site" evidence="7">
    <location>
        <position position="98"/>
    </location>
    <ligand>
        <name>Fe cation</name>
        <dbReference type="ChEBI" id="CHEBI:24875"/>
    </ligand>
</feature>
<proteinExistence type="inferred from homology"/>
<dbReference type="KEGG" id="tdu:QJT80_07950"/>
<feature type="binding site" evidence="7">
    <location>
        <position position="159"/>
    </location>
    <ligand>
        <name>Fe cation</name>
        <dbReference type="ChEBI" id="CHEBI:24875"/>
    </ligand>
</feature>
<dbReference type="NCBIfam" id="NF003975">
    <property type="entry name" value="PRK05467.1-4"/>
    <property type="match status" value="1"/>
</dbReference>
<dbReference type="InterPro" id="IPR006620">
    <property type="entry name" value="Pro_4_hyd_alph"/>
</dbReference>
<feature type="binding site" evidence="7">
    <location>
        <position position="96"/>
    </location>
    <ligand>
        <name>Fe cation</name>
        <dbReference type="ChEBI" id="CHEBI:24875"/>
    </ligand>
</feature>
<dbReference type="Gene3D" id="2.60.120.620">
    <property type="entry name" value="q2cbj1_9rhob like domain"/>
    <property type="match status" value="1"/>
</dbReference>
<evidence type="ECO:0000313" key="9">
    <source>
        <dbReference type="EMBL" id="WGZ89444.1"/>
    </source>
</evidence>
<keyword evidence="2 7" id="KW-0479">Metal-binding</keyword>
<dbReference type="GO" id="GO:0031418">
    <property type="term" value="F:L-ascorbic acid binding"/>
    <property type="evidence" value="ECO:0007669"/>
    <property type="project" value="UniProtKB-KW"/>
</dbReference>
<dbReference type="InterPro" id="IPR023550">
    <property type="entry name" value="PKHD_hydroxylase"/>
</dbReference>
<dbReference type="PROSITE" id="PS51471">
    <property type="entry name" value="FE2OG_OXY"/>
    <property type="match status" value="1"/>
</dbReference>
<dbReference type="HAMAP" id="MF_00657">
    <property type="entry name" value="Hydroxyl_YbiX"/>
    <property type="match status" value="1"/>
</dbReference>
<dbReference type="GO" id="GO:0006879">
    <property type="term" value="P:intracellular iron ion homeostasis"/>
    <property type="evidence" value="ECO:0007669"/>
    <property type="project" value="TreeGrafter"/>
</dbReference>
<dbReference type="GO" id="GO:0016706">
    <property type="term" value="F:2-oxoglutarate-dependent dioxygenase activity"/>
    <property type="evidence" value="ECO:0007669"/>
    <property type="project" value="UniProtKB-UniRule"/>
</dbReference>
<feature type="binding site" evidence="7">
    <location>
        <position position="169"/>
    </location>
    <ligand>
        <name>2-oxoglutarate</name>
        <dbReference type="ChEBI" id="CHEBI:16810"/>
    </ligand>
</feature>
<keyword evidence="6 7" id="KW-0408">Iron</keyword>
<name>A0AA95KCC0_9GAMM</name>
<evidence type="ECO:0000256" key="2">
    <source>
        <dbReference type="ARBA" id="ARBA00022723"/>
    </source>
</evidence>
<dbReference type="InterPro" id="IPR005123">
    <property type="entry name" value="Oxoglu/Fe-dep_dioxygenase_dom"/>
</dbReference>
<dbReference type="Proteomes" id="UP001300672">
    <property type="component" value="Chromosome"/>
</dbReference>
<accession>A0AA95KCC0</accession>
<reference evidence="9" key="2">
    <citation type="submission" date="2023-04" db="EMBL/GenBank/DDBJ databases">
        <authorList>
            <person name="Beletskiy A.V."/>
            <person name="Mardanov A.V."/>
            <person name="Ravin N.V."/>
        </authorList>
    </citation>
    <scope>NUCLEOTIDE SEQUENCE</scope>
    <source>
        <strain evidence="9">GKL-01</strain>
    </source>
</reference>
<comment type="cofactor">
    <cofactor evidence="1 7">
        <name>L-ascorbate</name>
        <dbReference type="ChEBI" id="CHEBI:38290"/>
    </cofactor>
</comment>
<keyword evidence="5 7" id="KW-0560">Oxidoreductase</keyword>
<dbReference type="InterPro" id="IPR041097">
    <property type="entry name" value="PKHD_C"/>
</dbReference>
<reference evidence="9" key="1">
    <citation type="journal article" date="2023" name="Int. J. Mol. Sci.">
        <title>Metagenomics Revealed a New Genus 'Candidatus Thiocaldithrix dubininis' gen. nov., sp. nov. and a New Species 'Candidatus Thiothrix putei' sp. nov. in the Family Thiotrichaceae, Some Members of Which Have Traits of Both Na+- and H+-Motive Energetics.</title>
        <authorList>
            <person name="Ravin N.V."/>
            <person name="Muntyan M.S."/>
            <person name="Smolyakov D.D."/>
            <person name="Rudenko T.S."/>
            <person name="Beletsky A.V."/>
            <person name="Mardanov A.V."/>
            <person name="Grabovich M.Y."/>
        </authorList>
    </citation>
    <scope>NUCLEOTIDE SEQUENCE</scope>
    <source>
        <strain evidence="9">GKL-01</strain>
    </source>
</reference>
<dbReference type="SMART" id="SM00702">
    <property type="entry name" value="P4Hc"/>
    <property type="match status" value="1"/>
</dbReference>
<evidence type="ECO:0000256" key="3">
    <source>
        <dbReference type="ARBA" id="ARBA00022896"/>
    </source>
</evidence>
<evidence type="ECO:0000256" key="5">
    <source>
        <dbReference type="ARBA" id="ARBA00023002"/>
    </source>
</evidence>
<sequence>MLICIPNVLTQEQVQFCREQLAQAEWVDGKVTTGVQSATVKANQQVEQNSPIAKQLGEMITRTLSNLPRFIAAALPSKIFPPLFNCYRDGGYFGIHTDNSIMTAPHSYLRLRTDLSATLFLCEPDTYSGGELTIETTYGAQEVKLNAGDMVLYPSTSLHQVKPVTQGERLCAFFWLQSMVRDEGERSLLYDLDQSIQTLAAVHGIGHAEVLRLSGIYHNLIRRWADI</sequence>
<dbReference type="PANTHER" id="PTHR41536">
    <property type="entry name" value="PKHD-TYPE HYDROXYLASE YBIX"/>
    <property type="match status" value="1"/>
</dbReference>
<dbReference type="AlphaFoldDB" id="A0AA95KCC0"/>